<feature type="transmembrane region" description="Helical" evidence="8">
    <location>
        <begin position="162"/>
        <end position="181"/>
    </location>
</feature>
<keyword evidence="7 8" id="KW-0472">Membrane</keyword>
<feature type="transmembrane region" description="Helical" evidence="8">
    <location>
        <begin position="359"/>
        <end position="382"/>
    </location>
</feature>
<proteinExistence type="inferred from homology"/>
<dbReference type="SUPFAM" id="SSF103473">
    <property type="entry name" value="MFS general substrate transporter"/>
    <property type="match status" value="1"/>
</dbReference>
<evidence type="ECO:0000313" key="11">
    <source>
        <dbReference type="Proteomes" id="UP000018895"/>
    </source>
</evidence>
<feature type="transmembrane region" description="Helical" evidence="8">
    <location>
        <begin position="237"/>
        <end position="256"/>
    </location>
</feature>
<evidence type="ECO:0000256" key="2">
    <source>
        <dbReference type="ARBA" id="ARBA00008432"/>
    </source>
</evidence>
<keyword evidence="5 8" id="KW-1133">Transmembrane helix</keyword>
<dbReference type="GO" id="GO:0015112">
    <property type="term" value="F:nitrate transmembrane transporter activity"/>
    <property type="evidence" value="ECO:0007669"/>
    <property type="project" value="InterPro"/>
</dbReference>
<dbReference type="PANTHER" id="PTHR23515">
    <property type="entry name" value="HIGH-AFFINITY NITRATE TRANSPORTER 2.3"/>
    <property type="match status" value="1"/>
</dbReference>
<evidence type="ECO:0000256" key="7">
    <source>
        <dbReference type="ARBA" id="ARBA00023136"/>
    </source>
</evidence>
<reference evidence="10" key="1">
    <citation type="journal article" date="2014" name="Genome Announc.">
        <title>Draft Genome Sequences of Three Alkaliphilic Bacillus Strains, Bacillus wakoensis JCM 9140T, Bacillus akibai JCM 9157T, and Bacillus hemicellulosilyticus JCM 9152T.</title>
        <authorList>
            <person name="Yuki M."/>
            <person name="Oshima K."/>
            <person name="Suda W."/>
            <person name="Oshida Y."/>
            <person name="Kitamura K."/>
            <person name="Iida T."/>
            <person name="Hattori M."/>
            <person name="Ohkuma M."/>
        </authorList>
    </citation>
    <scope>NUCLEOTIDE SEQUENCE [LARGE SCALE GENOMIC DNA]</scope>
    <source>
        <strain evidence="10">JCM 9152</strain>
    </source>
</reference>
<evidence type="ECO:0000256" key="5">
    <source>
        <dbReference type="ARBA" id="ARBA00022989"/>
    </source>
</evidence>
<evidence type="ECO:0000256" key="1">
    <source>
        <dbReference type="ARBA" id="ARBA00004651"/>
    </source>
</evidence>
<evidence type="ECO:0000256" key="3">
    <source>
        <dbReference type="ARBA" id="ARBA00022448"/>
    </source>
</evidence>
<dbReference type="InterPro" id="IPR044772">
    <property type="entry name" value="NO3_transporter"/>
</dbReference>
<sequence>MNFNKKQASALIFATVAMIVSFTVWSVFSPIANMVQEQYGLSETEKSFLIVTPIILGSVMRIPIGIVADRLGARKVYAVIMAFAVIPLIAAGFAQSYAALLFWAFLIGMTGTTFTIAITYVTKFFPKEQQGLALGIIGIGNLGTAMAALFIPSVVYLVGMSWMFWILAAVLSLMTIIFWFMTEDADSNQKSQSLMQSLSVLQFKDTWILSAYYFLTFGGFVAFGFYLPTLFQDMYQLSPVVAGWFVAGFVIIATLIRPLGGYLADRFGANQVLTFLFVGIITMAIILAFSLMNLVLFSVACGIMALLLGSGNGAVFKLVPGVSPKHTGAVTGVVSAVGGVGGFFPPIVMGFFLEMTGSYATGFWLMSLFAIGCLLVHIYPIAIKKQVLRRA</sequence>
<gene>
    <name evidence="10" type="ORF">JCM9152_212</name>
</gene>
<dbReference type="PROSITE" id="PS50850">
    <property type="entry name" value="MFS"/>
    <property type="match status" value="1"/>
</dbReference>
<feature type="transmembrane region" description="Helical" evidence="8">
    <location>
        <begin position="7"/>
        <end position="28"/>
    </location>
</feature>
<keyword evidence="6" id="KW-0534">Nitrate assimilation</keyword>
<feature type="transmembrane region" description="Helical" evidence="8">
    <location>
        <begin position="100"/>
        <end position="120"/>
    </location>
</feature>
<comment type="caution">
    <text evidence="10">The sequence shown here is derived from an EMBL/GenBank/DDBJ whole genome shotgun (WGS) entry which is preliminary data.</text>
</comment>
<name>W4QA39_9BACI</name>
<dbReference type="STRING" id="1236971.JCM9152_212"/>
<feature type="domain" description="Major facilitator superfamily (MFS) profile" evidence="9">
    <location>
        <begin position="10"/>
        <end position="385"/>
    </location>
</feature>
<dbReference type="RefSeq" id="WP_035339868.1">
    <property type="nucleotide sequence ID" value="NZ_BAUU01000001.1"/>
</dbReference>
<dbReference type="GO" id="GO:0005886">
    <property type="term" value="C:plasma membrane"/>
    <property type="evidence" value="ECO:0007669"/>
    <property type="project" value="UniProtKB-SubCell"/>
</dbReference>
<protein>
    <submittedName>
        <fullName evidence="10">Nitrate/nitrite transporter</fullName>
    </submittedName>
</protein>
<comment type="subcellular location">
    <subcellularLocation>
        <location evidence="1">Cell membrane</location>
        <topology evidence="1">Multi-pass membrane protein</topology>
    </subcellularLocation>
</comment>
<evidence type="ECO:0000313" key="10">
    <source>
        <dbReference type="EMBL" id="GAE28875.1"/>
    </source>
</evidence>
<dbReference type="GO" id="GO:0042128">
    <property type="term" value="P:nitrate assimilation"/>
    <property type="evidence" value="ECO:0007669"/>
    <property type="project" value="UniProtKB-KW"/>
</dbReference>
<accession>W4QA39</accession>
<dbReference type="OrthoDB" id="9773404at2"/>
<feature type="transmembrane region" description="Helical" evidence="8">
    <location>
        <begin position="268"/>
        <end position="289"/>
    </location>
</feature>
<keyword evidence="3" id="KW-0813">Transport</keyword>
<dbReference type="AlphaFoldDB" id="W4QA39"/>
<feature type="transmembrane region" description="Helical" evidence="8">
    <location>
        <begin position="295"/>
        <end position="316"/>
    </location>
</feature>
<keyword evidence="11" id="KW-1185">Reference proteome</keyword>
<keyword evidence="4 8" id="KW-0812">Transmembrane</keyword>
<dbReference type="Gene3D" id="1.20.1250.20">
    <property type="entry name" value="MFS general substrate transporter like domains"/>
    <property type="match status" value="2"/>
</dbReference>
<feature type="transmembrane region" description="Helical" evidence="8">
    <location>
        <begin position="211"/>
        <end position="231"/>
    </location>
</feature>
<evidence type="ECO:0000256" key="4">
    <source>
        <dbReference type="ARBA" id="ARBA00022692"/>
    </source>
</evidence>
<feature type="transmembrane region" description="Helical" evidence="8">
    <location>
        <begin position="328"/>
        <end position="353"/>
    </location>
</feature>
<evidence type="ECO:0000256" key="8">
    <source>
        <dbReference type="SAM" id="Phobius"/>
    </source>
</evidence>
<evidence type="ECO:0000259" key="9">
    <source>
        <dbReference type="PROSITE" id="PS50850"/>
    </source>
</evidence>
<feature type="transmembrane region" description="Helical" evidence="8">
    <location>
        <begin position="76"/>
        <end position="94"/>
    </location>
</feature>
<dbReference type="EMBL" id="BAUU01000001">
    <property type="protein sequence ID" value="GAE28875.1"/>
    <property type="molecule type" value="Genomic_DNA"/>
</dbReference>
<feature type="transmembrane region" description="Helical" evidence="8">
    <location>
        <begin position="132"/>
        <end position="156"/>
    </location>
</feature>
<dbReference type="InterPro" id="IPR011701">
    <property type="entry name" value="MFS"/>
</dbReference>
<dbReference type="InterPro" id="IPR036259">
    <property type="entry name" value="MFS_trans_sf"/>
</dbReference>
<dbReference type="CDD" id="cd17341">
    <property type="entry name" value="MFS_NRT2_like"/>
    <property type="match status" value="1"/>
</dbReference>
<evidence type="ECO:0000256" key="6">
    <source>
        <dbReference type="ARBA" id="ARBA00023063"/>
    </source>
</evidence>
<dbReference type="Proteomes" id="UP000018895">
    <property type="component" value="Unassembled WGS sequence"/>
</dbReference>
<comment type="similarity">
    <text evidence="2">Belongs to the major facilitator superfamily. Nitrate/nitrite porter (TC 2.A.1.8) family.</text>
</comment>
<organism evidence="10 11">
    <name type="scientific">Halalkalibacter hemicellulosilyticusJCM 9152</name>
    <dbReference type="NCBI Taxonomy" id="1236971"/>
    <lineage>
        <taxon>Bacteria</taxon>
        <taxon>Bacillati</taxon>
        <taxon>Bacillota</taxon>
        <taxon>Bacilli</taxon>
        <taxon>Bacillales</taxon>
        <taxon>Bacillaceae</taxon>
        <taxon>Halalkalibacter</taxon>
    </lineage>
</organism>
<dbReference type="InterPro" id="IPR020846">
    <property type="entry name" value="MFS_dom"/>
</dbReference>
<dbReference type="Pfam" id="PF07690">
    <property type="entry name" value="MFS_1"/>
    <property type="match status" value="1"/>
</dbReference>
<feature type="transmembrane region" description="Helical" evidence="8">
    <location>
        <begin position="48"/>
        <end position="64"/>
    </location>
</feature>